<evidence type="ECO:0000313" key="2">
    <source>
        <dbReference type="Proteomes" id="UP000004994"/>
    </source>
</evidence>
<organism evidence="1">
    <name type="scientific">Solanum lycopersicum</name>
    <name type="common">Tomato</name>
    <name type="synonym">Lycopersicon esculentum</name>
    <dbReference type="NCBI Taxonomy" id="4081"/>
    <lineage>
        <taxon>Eukaryota</taxon>
        <taxon>Viridiplantae</taxon>
        <taxon>Streptophyta</taxon>
        <taxon>Embryophyta</taxon>
        <taxon>Tracheophyta</taxon>
        <taxon>Spermatophyta</taxon>
        <taxon>Magnoliopsida</taxon>
        <taxon>eudicotyledons</taxon>
        <taxon>Gunneridae</taxon>
        <taxon>Pentapetalae</taxon>
        <taxon>asterids</taxon>
        <taxon>lamiids</taxon>
        <taxon>Solanales</taxon>
        <taxon>Solanaceae</taxon>
        <taxon>Solanoideae</taxon>
        <taxon>Solaneae</taxon>
        <taxon>Solanum</taxon>
        <taxon>Solanum subgen. Lycopersicon</taxon>
    </lineage>
</organism>
<proteinExistence type="predicted"/>
<name>A0A3Q7EDP9_SOLLC</name>
<reference evidence="1" key="1">
    <citation type="journal article" date="2012" name="Nature">
        <title>The tomato genome sequence provides insights into fleshy fruit evolution.</title>
        <authorList>
            <consortium name="Tomato Genome Consortium"/>
        </authorList>
    </citation>
    <scope>NUCLEOTIDE SEQUENCE [LARGE SCALE GENOMIC DNA]</scope>
    <source>
        <strain evidence="1">cv. Heinz 1706</strain>
    </source>
</reference>
<dbReference type="EnsemblPlants" id="Solyc01g044374.1.1">
    <property type="protein sequence ID" value="Solyc01g044374.1.1.1"/>
    <property type="gene ID" value="Solyc01g044374.1"/>
</dbReference>
<dbReference type="AlphaFoldDB" id="A0A3Q7EDP9"/>
<dbReference type="InParanoid" id="A0A3Q7EDP9"/>
<evidence type="ECO:0000313" key="1">
    <source>
        <dbReference type="EnsemblPlants" id="Solyc01g044374.1.1.1"/>
    </source>
</evidence>
<keyword evidence="2" id="KW-1185">Reference proteome</keyword>
<dbReference type="Gramene" id="Solyc01g044374.1.1">
    <property type="protein sequence ID" value="Solyc01g044374.1.1.1"/>
    <property type="gene ID" value="Solyc01g044374.1"/>
</dbReference>
<reference evidence="1" key="2">
    <citation type="submission" date="2019-01" db="UniProtKB">
        <authorList>
            <consortium name="EnsemblPlants"/>
        </authorList>
    </citation>
    <scope>IDENTIFICATION</scope>
    <source>
        <strain evidence="1">cv. Heinz 1706</strain>
    </source>
</reference>
<accession>A0A3Q7EDP9</accession>
<dbReference type="Proteomes" id="UP000004994">
    <property type="component" value="Chromosome 1"/>
</dbReference>
<protein>
    <submittedName>
        <fullName evidence="1">Uncharacterized protein</fullName>
    </submittedName>
</protein>
<sequence length="20" mass="2493">MLEIVMLKNRLEDQIWFKVS</sequence>